<evidence type="ECO:0000256" key="4">
    <source>
        <dbReference type="ARBA" id="ARBA00012839"/>
    </source>
</evidence>
<comment type="catalytic activity">
    <reaction evidence="13 14">
        <text>a di-trans,poly-cis-dolichyl beta-D-mannosyl phosphate + L-seryl-[protein] = 3-O-(alpha-D-mannosyl)-L-seryl-[protein] + a di-trans,poly-cis-dolichyl phosphate + H(+)</text>
        <dbReference type="Rhea" id="RHEA:17377"/>
        <dbReference type="Rhea" id="RHEA-COMP:9863"/>
        <dbReference type="Rhea" id="RHEA-COMP:13546"/>
        <dbReference type="Rhea" id="RHEA-COMP:19498"/>
        <dbReference type="Rhea" id="RHEA-COMP:19501"/>
        <dbReference type="ChEBI" id="CHEBI:15378"/>
        <dbReference type="ChEBI" id="CHEBI:29999"/>
        <dbReference type="ChEBI" id="CHEBI:57683"/>
        <dbReference type="ChEBI" id="CHEBI:58211"/>
        <dbReference type="ChEBI" id="CHEBI:137321"/>
        <dbReference type="EC" id="2.4.1.109"/>
    </reaction>
</comment>
<evidence type="ECO:0000256" key="8">
    <source>
        <dbReference type="ARBA" id="ARBA00022737"/>
    </source>
</evidence>
<evidence type="ECO:0000256" key="7">
    <source>
        <dbReference type="ARBA" id="ARBA00022692"/>
    </source>
</evidence>
<dbReference type="SUPFAM" id="SSF82109">
    <property type="entry name" value="MIR domain"/>
    <property type="match status" value="1"/>
</dbReference>
<evidence type="ECO:0000256" key="9">
    <source>
        <dbReference type="ARBA" id="ARBA00022824"/>
    </source>
</evidence>
<evidence type="ECO:0000256" key="6">
    <source>
        <dbReference type="ARBA" id="ARBA00022679"/>
    </source>
</evidence>
<feature type="transmembrane region" description="Helical" evidence="14">
    <location>
        <begin position="724"/>
        <end position="745"/>
    </location>
</feature>
<keyword evidence="17" id="KW-1185">Reference proteome</keyword>
<feature type="transmembrane region" description="Helical" evidence="14">
    <location>
        <begin position="20"/>
        <end position="36"/>
    </location>
</feature>
<keyword evidence="5 14" id="KW-0328">Glycosyltransferase</keyword>
<evidence type="ECO:0000256" key="3">
    <source>
        <dbReference type="ARBA" id="ARBA00007222"/>
    </source>
</evidence>
<dbReference type="InterPro" id="IPR032421">
    <property type="entry name" value="PMT_4TMC"/>
</dbReference>
<evidence type="ECO:0000259" key="15">
    <source>
        <dbReference type="PROSITE" id="PS50919"/>
    </source>
</evidence>
<feature type="transmembrane region" description="Helical" evidence="14">
    <location>
        <begin position="244"/>
        <end position="262"/>
    </location>
</feature>
<evidence type="ECO:0000256" key="5">
    <source>
        <dbReference type="ARBA" id="ARBA00022676"/>
    </source>
</evidence>
<reference evidence="16 17" key="1">
    <citation type="journal article" date="2023" name="Elife">
        <title>Identification of key yeast species and microbe-microbe interactions impacting larval growth of Drosophila in the wild.</title>
        <authorList>
            <person name="Mure A."/>
            <person name="Sugiura Y."/>
            <person name="Maeda R."/>
            <person name="Honda K."/>
            <person name="Sakurai N."/>
            <person name="Takahashi Y."/>
            <person name="Watada M."/>
            <person name="Katoh T."/>
            <person name="Gotoh A."/>
            <person name="Gotoh Y."/>
            <person name="Taniguchi I."/>
            <person name="Nakamura K."/>
            <person name="Hayashi T."/>
            <person name="Katayama T."/>
            <person name="Uemura T."/>
            <person name="Hattori Y."/>
        </authorList>
    </citation>
    <scope>NUCLEOTIDE SEQUENCE [LARGE SCALE GENOMIC DNA]</scope>
    <source>
        <strain evidence="16 17">SC-9</strain>
    </source>
</reference>
<evidence type="ECO:0000313" key="17">
    <source>
        <dbReference type="Proteomes" id="UP001360560"/>
    </source>
</evidence>
<evidence type="ECO:0000313" key="16">
    <source>
        <dbReference type="EMBL" id="GMM35642.1"/>
    </source>
</evidence>
<keyword evidence="7 14" id="KW-0812">Transmembrane</keyword>
<dbReference type="PANTHER" id="PTHR10050:SF52">
    <property type="entry name" value="DOLICHYL-PHOSPHATE-MANNOSE--PROTEIN MANNOSYLTRANSFERASE 6"/>
    <property type="match status" value="1"/>
</dbReference>
<feature type="domain" description="MIR" evidence="15">
    <location>
        <begin position="441"/>
        <end position="499"/>
    </location>
</feature>
<name>A0AAV5QLZ8_9ASCO</name>
<dbReference type="Pfam" id="PF02815">
    <property type="entry name" value="MIR"/>
    <property type="match status" value="1"/>
</dbReference>
<dbReference type="InterPro" id="IPR003342">
    <property type="entry name" value="ArnT-like_N"/>
</dbReference>
<keyword evidence="10 14" id="KW-1133">Transmembrane helix</keyword>
<comment type="function">
    <text evidence="14">Transfers mannose from Dol-P-mannose to Ser or Thr residues on proteins.</text>
</comment>
<dbReference type="PROSITE" id="PS50919">
    <property type="entry name" value="MIR"/>
    <property type="match status" value="3"/>
</dbReference>
<gene>
    <name evidence="16" type="ORF">DASC09_029670</name>
</gene>
<evidence type="ECO:0000256" key="12">
    <source>
        <dbReference type="ARBA" id="ARBA00045085"/>
    </source>
</evidence>
<dbReference type="InterPro" id="IPR027005">
    <property type="entry name" value="PMT-like"/>
</dbReference>
<evidence type="ECO:0000256" key="14">
    <source>
        <dbReference type="RuleBase" id="RU367007"/>
    </source>
</evidence>
<dbReference type="Pfam" id="PF16192">
    <property type="entry name" value="PMT_4TMC"/>
    <property type="match status" value="1"/>
</dbReference>
<dbReference type="FunFam" id="2.80.10.50:FF:000012">
    <property type="entry name" value="Protein O-mannosyl-transferase 1"/>
    <property type="match status" value="1"/>
</dbReference>
<comment type="pathway">
    <text evidence="2 14">Protein modification; protein glycosylation.</text>
</comment>
<feature type="transmembrane region" description="Helical" evidence="14">
    <location>
        <begin position="580"/>
        <end position="601"/>
    </location>
</feature>
<comment type="caution">
    <text evidence="16">The sequence shown here is derived from an EMBL/GenBank/DDBJ whole genome shotgun (WGS) entry which is preliminary data.</text>
</comment>
<dbReference type="PANTHER" id="PTHR10050">
    <property type="entry name" value="DOLICHYL-PHOSPHATE-MANNOSE--PROTEIN MANNOSYLTRANSFERASE"/>
    <property type="match status" value="1"/>
</dbReference>
<protein>
    <recommendedName>
        <fullName evidence="4 14">Dolichyl-phosphate-mannose--protein mannosyltransferase</fullName>
        <ecNumber evidence="4 14">2.4.1.109</ecNumber>
    </recommendedName>
</protein>
<dbReference type="CDD" id="cd23284">
    <property type="entry name" value="beta-trefoil_MIR_PMT2-like"/>
    <property type="match status" value="1"/>
</dbReference>
<feature type="transmembrane region" description="Helical" evidence="14">
    <location>
        <begin position="106"/>
        <end position="125"/>
    </location>
</feature>
<evidence type="ECO:0000256" key="13">
    <source>
        <dbReference type="ARBA" id="ARBA00045102"/>
    </source>
</evidence>
<comment type="catalytic activity">
    <reaction evidence="12 14">
        <text>a di-trans,poly-cis-dolichyl beta-D-mannosyl phosphate + L-threonyl-[protein] = 3-O-(alpha-D-mannosyl)-L-threonyl-[protein] + a di-trans,poly-cis-dolichyl phosphate + H(+)</text>
        <dbReference type="Rhea" id="RHEA:53396"/>
        <dbReference type="Rhea" id="RHEA-COMP:11060"/>
        <dbReference type="Rhea" id="RHEA-COMP:13547"/>
        <dbReference type="Rhea" id="RHEA-COMP:19498"/>
        <dbReference type="Rhea" id="RHEA-COMP:19501"/>
        <dbReference type="ChEBI" id="CHEBI:15378"/>
        <dbReference type="ChEBI" id="CHEBI:30013"/>
        <dbReference type="ChEBI" id="CHEBI:57683"/>
        <dbReference type="ChEBI" id="CHEBI:58211"/>
        <dbReference type="ChEBI" id="CHEBI:137323"/>
        <dbReference type="EC" id="2.4.1.109"/>
    </reaction>
</comment>
<evidence type="ECO:0000256" key="10">
    <source>
        <dbReference type="ARBA" id="ARBA00022989"/>
    </source>
</evidence>
<feature type="transmembrane region" description="Helical" evidence="14">
    <location>
        <begin position="132"/>
        <end position="149"/>
    </location>
</feature>
<dbReference type="RefSeq" id="XP_064852642.1">
    <property type="nucleotide sequence ID" value="XM_064996570.1"/>
</dbReference>
<evidence type="ECO:0000256" key="2">
    <source>
        <dbReference type="ARBA" id="ARBA00004922"/>
    </source>
</evidence>
<dbReference type="Pfam" id="PF02366">
    <property type="entry name" value="PMT"/>
    <property type="match status" value="1"/>
</dbReference>
<feature type="transmembrane region" description="Helical" evidence="14">
    <location>
        <begin position="193"/>
        <end position="224"/>
    </location>
</feature>
<accession>A0AAV5QLZ8</accession>
<dbReference type="SMART" id="SM00472">
    <property type="entry name" value="MIR"/>
    <property type="match status" value="3"/>
</dbReference>
<dbReference type="InterPro" id="IPR016093">
    <property type="entry name" value="MIR_motif"/>
</dbReference>
<feature type="transmembrane region" description="Helical" evidence="14">
    <location>
        <begin position="155"/>
        <end position="173"/>
    </location>
</feature>
<sequence>MKGELRSPRWKRIALRLESVFGPIIITLLSGYVRLYEISKADKVIWDEAHFGKFGAYYILREFYFDVHPPLGKLLIGFSEYLANFNGSYLFESGTMYPDYVDYGKMRIFNAVFGILVAPFAYFAAKALGYNLWTVYLISFMVTFENIFVVLSKFILLDSMLLFFTATTFYCLAKFHEFNIVKDQPFTRSWLKWLFFTGISIGCVCSVKWVGLFITALVGIYTVFDLFLKFLDNSMSNKIYFKHWALRIVNLICIPMVIYAATFKAHFMVLSKAGTGHASMPSLFQVNLENSDIQSSPRNVAYGSKVTIRSHGLSPNLLHSHVQLYPQGSRQHQVTTYGHKDQNNEWIVTPSRLSNEPKYDPDTNSEIRFVKHGDRLRLAHYKLTCNLHSHQVPSHVTKNSYEVSGYGNEEIGDLKDDWIVEIVEQVKSPAEPDATKNETFCALLHPLSTNFRLKHAELGCYLATTGNAYPAWGFKQGEVICKSSYFSSDKSTWWNVEDHSHPDLTPDEDYILDPPKSNFWRDFILLNFAMQASNNALVPDSDKHDNLASEWWEWIIARRGIRMSSWGLHDKKYYMMPNPLVLWFSTFSLLVTFLSVCQKIYLWQSQSLNFDTKDNGKQFWEYTMKRLAPLIAWGLHIVPFIIMARVTYVHHYVPAEFFAIFVAADVVESAVDTSVNYLSQEEEVEKSQKSKTIAKGKGEKEEAKPLVEKVECTKTSWMNSLVACLLRPLTYITLYTLVIGMFYYFSPVTFGIEGSSFHYGYLKWLETWDV</sequence>
<dbReference type="GeneID" id="90073621"/>
<comment type="similarity">
    <text evidence="3 14">Belongs to the glycosyltransferase 39 family.</text>
</comment>
<keyword evidence="6 14" id="KW-0808">Transferase</keyword>
<keyword evidence="8" id="KW-0677">Repeat</keyword>
<organism evidence="16 17">
    <name type="scientific">Saccharomycopsis crataegensis</name>
    <dbReference type="NCBI Taxonomy" id="43959"/>
    <lineage>
        <taxon>Eukaryota</taxon>
        <taxon>Fungi</taxon>
        <taxon>Dikarya</taxon>
        <taxon>Ascomycota</taxon>
        <taxon>Saccharomycotina</taxon>
        <taxon>Saccharomycetes</taxon>
        <taxon>Saccharomycopsidaceae</taxon>
        <taxon>Saccharomycopsis</taxon>
    </lineage>
</organism>
<keyword evidence="9 14" id="KW-0256">Endoplasmic reticulum</keyword>
<comment type="subcellular location">
    <subcellularLocation>
        <location evidence="1 14">Endoplasmic reticulum membrane</location>
        <topology evidence="1 14">Multi-pass membrane protein</topology>
    </subcellularLocation>
</comment>
<feature type="domain" description="MIR" evidence="15">
    <location>
        <begin position="297"/>
        <end position="351"/>
    </location>
</feature>
<dbReference type="AlphaFoldDB" id="A0AAV5QLZ8"/>
<dbReference type="GO" id="GO:0004169">
    <property type="term" value="F:dolichyl-phosphate-mannose-protein mannosyltransferase activity"/>
    <property type="evidence" value="ECO:0007669"/>
    <property type="project" value="UniProtKB-UniRule"/>
</dbReference>
<dbReference type="GO" id="GO:0031502">
    <property type="term" value="C:dolichyl-phosphate-mannose-protein mannosyltransferase complex"/>
    <property type="evidence" value="ECO:0007669"/>
    <property type="project" value="UniProtKB-ARBA"/>
</dbReference>
<feature type="transmembrane region" description="Helical" evidence="14">
    <location>
        <begin position="630"/>
        <end position="648"/>
    </location>
</feature>
<keyword evidence="11 14" id="KW-0472">Membrane</keyword>
<dbReference type="EC" id="2.4.1.109" evidence="4 14"/>
<feature type="domain" description="MIR" evidence="15">
    <location>
        <begin position="367"/>
        <end position="423"/>
    </location>
</feature>
<evidence type="ECO:0000256" key="1">
    <source>
        <dbReference type="ARBA" id="ARBA00004477"/>
    </source>
</evidence>
<dbReference type="EMBL" id="BTFZ01000010">
    <property type="protein sequence ID" value="GMM35642.1"/>
    <property type="molecule type" value="Genomic_DNA"/>
</dbReference>
<dbReference type="Proteomes" id="UP001360560">
    <property type="component" value="Unassembled WGS sequence"/>
</dbReference>
<evidence type="ECO:0000256" key="11">
    <source>
        <dbReference type="ARBA" id="ARBA00023136"/>
    </source>
</evidence>
<dbReference type="Gene3D" id="2.80.10.50">
    <property type="match status" value="1"/>
</dbReference>
<proteinExistence type="inferred from homology"/>
<dbReference type="InterPro" id="IPR036300">
    <property type="entry name" value="MIR_dom_sf"/>
</dbReference>